<dbReference type="Pfam" id="PF13676">
    <property type="entry name" value="TIR_2"/>
    <property type="match status" value="1"/>
</dbReference>
<accession>A0A7W7SYX4</accession>
<evidence type="ECO:0000313" key="3">
    <source>
        <dbReference type="EMBL" id="MBB4963473.1"/>
    </source>
</evidence>
<dbReference type="PROSITE" id="PS51534">
    <property type="entry name" value="SEFIR"/>
    <property type="match status" value="1"/>
</dbReference>
<dbReference type="RefSeq" id="WP_184666244.1">
    <property type="nucleotide sequence ID" value="NZ_BAABAI010000011.1"/>
</dbReference>
<dbReference type="InterPro" id="IPR000157">
    <property type="entry name" value="TIR_dom"/>
</dbReference>
<keyword evidence="4" id="KW-1185">Reference proteome</keyword>
<protein>
    <recommendedName>
        <fullName evidence="2">SEFIR domain-containing protein</fullName>
    </recommendedName>
</protein>
<name>A0A7W7SYX4_9PSEU</name>
<feature type="domain" description="SEFIR" evidence="2">
    <location>
        <begin position="1"/>
        <end position="130"/>
    </location>
</feature>
<dbReference type="InterPro" id="IPR013568">
    <property type="entry name" value="SEFIR_dom"/>
</dbReference>
<feature type="region of interest" description="Disordered" evidence="1">
    <location>
        <begin position="146"/>
        <end position="184"/>
    </location>
</feature>
<sequence length="184" mass="19926">MRTSLPGTGKLVRELWLLLRRNGVDARWDGLVAQQPRDWALWTAEQIREADQVLVIASAAYRERAEASVGRRVQWEARLVRDAFHADPHRLDRFLPVVLPGQPTQGVPDFLAPNSSTVYTVEEFTPAGAEPLLRFLLGLPEEVEPGLGGAPDFPTRAHRSSDTGAPPSGAVADPNGAGSSVSGC</sequence>
<comment type="caution">
    <text evidence="3">The sequence shown here is derived from an EMBL/GenBank/DDBJ whole genome shotgun (WGS) entry which is preliminary data.</text>
</comment>
<dbReference type="AlphaFoldDB" id="A0A7W7SYX4"/>
<evidence type="ECO:0000256" key="1">
    <source>
        <dbReference type="SAM" id="MobiDB-lite"/>
    </source>
</evidence>
<evidence type="ECO:0000313" key="4">
    <source>
        <dbReference type="Proteomes" id="UP000542674"/>
    </source>
</evidence>
<organism evidence="3 4">
    <name type="scientific">Saccharothrix violaceirubra</name>
    <dbReference type="NCBI Taxonomy" id="413306"/>
    <lineage>
        <taxon>Bacteria</taxon>
        <taxon>Bacillati</taxon>
        <taxon>Actinomycetota</taxon>
        <taxon>Actinomycetes</taxon>
        <taxon>Pseudonocardiales</taxon>
        <taxon>Pseudonocardiaceae</taxon>
        <taxon>Saccharothrix</taxon>
    </lineage>
</organism>
<dbReference type="Proteomes" id="UP000542674">
    <property type="component" value="Unassembled WGS sequence"/>
</dbReference>
<evidence type="ECO:0000259" key="2">
    <source>
        <dbReference type="PROSITE" id="PS51534"/>
    </source>
</evidence>
<proteinExistence type="predicted"/>
<reference evidence="3 4" key="1">
    <citation type="submission" date="2020-08" db="EMBL/GenBank/DDBJ databases">
        <title>Sequencing the genomes of 1000 actinobacteria strains.</title>
        <authorList>
            <person name="Klenk H.-P."/>
        </authorList>
    </citation>
    <scope>NUCLEOTIDE SEQUENCE [LARGE SCALE GENOMIC DNA]</scope>
    <source>
        <strain evidence="3 4">DSM 45084</strain>
    </source>
</reference>
<dbReference type="EMBL" id="JACHJS010000001">
    <property type="protein sequence ID" value="MBB4963473.1"/>
    <property type="molecule type" value="Genomic_DNA"/>
</dbReference>
<gene>
    <name evidence="3" type="ORF">F4559_000832</name>
</gene>